<dbReference type="GeneID" id="8248956"/>
<dbReference type="InterPro" id="IPR009091">
    <property type="entry name" value="RCC1/BLIP-II"/>
</dbReference>
<dbReference type="OrthoDB" id="538768at2759"/>
<dbReference type="Gene3D" id="2.130.10.30">
    <property type="entry name" value="Regulator of chromosome condensation 1/beta-lactamase-inhibitor protein II"/>
    <property type="match status" value="2"/>
</dbReference>
<dbReference type="GO" id="GO:0005085">
    <property type="term" value="F:guanyl-nucleotide exchange factor activity"/>
    <property type="evidence" value="ECO:0007669"/>
    <property type="project" value="TreeGrafter"/>
</dbReference>
<keyword evidence="1" id="KW-0344">Guanine-nucleotide releasing factor</keyword>
<dbReference type="STRING" id="296587.C1EHE5"/>
<feature type="repeat" description="RCC1" evidence="3">
    <location>
        <begin position="51"/>
        <end position="102"/>
    </location>
</feature>
<dbReference type="SUPFAM" id="SSF50985">
    <property type="entry name" value="RCC1/BLIP-II"/>
    <property type="match status" value="1"/>
</dbReference>
<dbReference type="EMBL" id="CP001332">
    <property type="protein sequence ID" value="ACO67491.1"/>
    <property type="molecule type" value="Genomic_DNA"/>
</dbReference>
<dbReference type="OMA" id="TCLWAGY"/>
<feature type="repeat" description="RCC1" evidence="3">
    <location>
        <begin position="154"/>
        <end position="204"/>
    </location>
</feature>
<dbReference type="InParanoid" id="C1EHE5"/>
<feature type="repeat" description="RCC1" evidence="3">
    <location>
        <begin position="1"/>
        <end position="50"/>
    </location>
</feature>
<feature type="repeat" description="RCC1" evidence="3">
    <location>
        <begin position="103"/>
        <end position="153"/>
    </location>
</feature>
<keyword evidence="6" id="KW-1185">Reference proteome</keyword>
<dbReference type="PRINTS" id="PR00633">
    <property type="entry name" value="RCCNDNSATION"/>
</dbReference>
<evidence type="ECO:0000256" key="2">
    <source>
        <dbReference type="ARBA" id="ARBA00022737"/>
    </source>
</evidence>
<dbReference type="PANTHER" id="PTHR45982:SF1">
    <property type="entry name" value="REGULATOR OF CHROMOSOME CONDENSATION"/>
    <property type="match status" value="1"/>
</dbReference>
<proteinExistence type="predicted"/>
<name>C1EHE5_MICCC</name>
<dbReference type="RefSeq" id="XP_002506233.1">
    <property type="nucleotide sequence ID" value="XM_002506187.1"/>
</dbReference>
<accession>C1EHE5</accession>
<dbReference type="AlphaFoldDB" id="C1EHE5"/>
<evidence type="ECO:0000259" key="4">
    <source>
        <dbReference type="Pfam" id="PF25390"/>
    </source>
</evidence>
<reference evidence="5 6" key="1">
    <citation type="journal article" date="2009" name="Science">
        <title>Green evolution and dynamic adaptations revealed by genomes of the marine picoeukaryotes Micromonas.</title>
        <authorList>
            <person name="Worden A.Z."/>
            <person name="Lee J.H."/>
            <person name="Mock T."/>
            <person name="Rouze P."/>
            <person name="Simmons M.P."/>
            <person name="Aerts A.L."/>
            <person name="Allen A.E."/>
            <person name="Cuvelier M.L."/>
            <person name="Derelle E."/>
            <person name="Everett M.V."/>
            <person name="Foulon E."/>
            <person name="Grimwood J."/>
            <person name="Gundlach H."/>
            <person name="Henrissat B."/>
            <person name="Napoli C."/>
            <person name="McDonald S.M."/>
            <person name="Parker M.S."/>
            <person name="Rombauts S."/>
            <person name="Salamov A."/>
            <person name="Von Dassow P."/>
            <person name="Badger J.H."/>
            <person name="Coutinho P.M."/>
            <person name="Demir E."/>
            <person name="Dubchak I."/>
            <person name="Gentemann C."/>
            <person name="Eikrem W."/>
            <person name="Gready J.E."/>
            <person name="John U."/>
            <person name="Lanier W."/>
            <person name="Lindquist E.A."/>
            <person name="Lucas S."/>
            <person name="Mayer K.F."/>
            <person name="Moreau H."/>
            <person name="Not F."/>
            <person name="Otillar R."/>
            <person name="Panaud O."/>
            <person name="Pangilinan J."/>
            <person name="Paulsen I."/>
            <person name="Piegu B."/>
            <person name="Poliakov A."/>
            <person name="Robbens S."/>
            <person name="Schmutz J."/>
            <person name="Toulza E."/>
            <person name="Wyss T."/>
            <person name="Zelensky A."/>
            <person name="Zhou K."/>
            <person name="Armbrust E.V."/>
            <person name="Bhattacharya D."/>
            <person name="Goodenough U.W."/>
            <person name="Van de Peer Y."/>
            <person name="Grigoriev I.V."/>
        </authorList>
    </citation>
    <scope>NUCLEOTIDE SEQUENCE [LARGE SCALE GENOMIC DNA]</scope>
    <source>
        <strain evidence="6">RCC299 / NOUM17</strain>
    </source>
</reference>
<dbReference type="KEGG" id="mis:MICPUN_68774"/>
<gene>
    <name evidence="5" type="ORF">MICPUN_68774</name>
</gene>
<dbReference type="eggNOG" id="KOG1426">
    <property type="taxonomic scope" value="Eukaryota"/>
</dbReference>
<dbReference type="InterPro" id="IPR051553">
    <property type="entry name" value="Ran_GTPase-activating"/>
</dbReference>
<feature type="repeat" description="RCC1" evidence="3">
    <location>
        <begin position="205"/>
        <end position="260"/>
    </location>
</feature>
<evidence type="ECO:0000256" key="3">
    <source>
        <dbReference type="PROSITE-ProRule" id="PRU00235"/>
    </source>
</evidence>
<sequence>MCWGQGSYGALGLENHGSYSDSPAPIPTGPIDLAKALSIGEYHHCVILNDDSLVCWGANSVGQVGVGDTTFRASPTPVTLGSGRTAKAVALGYYYTCAILSDDSLSCWGSNNGGQLGVGDTTNRNSPTAVSLGSSTVKAVALGQSHTCAILSDDSLSCWGQNNYGQLGVGDTTNRNSPTAVSLGSSTAKAIALGESHTCAILNDDSVKFWGYNYYGQLGIGVWMGNENPPSGLSPVDLGSGRTAKKLSVGQHHTFAILDDDSLVGWGINTNYQLGLGDAVSKNRPQRV</sequence>
<dbReference type="PANTHER" id="PTHR45982">
    <property type="entry name" value="REGULATOR OF CHROMOSOME CONDENSATION"/>
    <property type="match status" value="1"/>
</dbReference>
<evidence type="ECO:0000313" key="6">
    <source>
        <dbReference type="Proteomes" id="UP000002009"/>
    </source>
</evidence>
<keyword evidence="2" id="KW-0677">Repeat</keyword>
<feature type="non-terminal residue" evidence="5">
    <location>
        <position position="288"/>
    </location>
</feature>
<organism evidence="5 6">
    <name type="scientific">Micromonas commoda (strain RCC299 / NOUM17 / CCMP2709)</name>
    <name type="common">Picoplanktonic green alga</name>
    <dbReference type="NCBI Taxonomy" id="296587"/>
    <lineage>
        <taxon>Eukaryota</taxon>
        <taxon>Viridiplantae</taxon>
        <taxon>Chlorophyta</taxon>
        <taxon>Mamiellophyceae</taxon>
        <taxon>Mamiellales</taxon>
        <taxon>Mamiellaceae</taxon>
        <taxon>Micromonas</taxon>
    </lineage>
</organism>
<evidence type="ECO:0000256" key="1">
    <source>
        <dbReference type="ARBA" id="ARBA00022658"/>
    </source>
</evidence>
<dbReference type="Proteomes" id="UP000002009">
    <property type="component" value="Chromosome 14"/>
</dbReference>
<dbReference type="GO" id="GO:0005737">
    <property type="term" value="C:cytoplasm"/>
    <property type="evidence" value="ECO:0007669"/>
    <property type="project" value="TreeGrafter"/>
</dbReference>
<evidence type="ECO:0000313" key="5">
    <source>
        <dbReference type="EMBL" id="ACO67491.1"/>
    </source>
</evidence>
<feature type="domain" description="RCC1-like" evidence="4">
    <location>
        <begin position="2"/>
        <end position="288"/>
    </location>
</feature>
<dbReference type="PROSITE" id="PS50012">
    <property type="entry name" value="RCC1_3"/>
    <property type="match status" value="6"/>
</dbReference>
<protein>
    <recommendedName>
        <fullName evidence="4">RCC1-like domain-containing protein</fullName>
    </recommendedName>
</protein>
<dbReference type="Pfam" id="PF25390">
    <property type="entry name" value="WD40_RLD"/>
    <property type="match status" value="1"/>
</dbReference>
<feature type="repeat" description="RCC1" evidence="3">
    <location>
        <begin position="261"/>
        <end position="288"/>
    </location>
</feature>
<dbReference type="InterPro" id="IPR000408">
    <property type="entry name" value="Reg_chr_condens"/>
</dbReference>
<dbReference type="InterPro" id="IPR058923">
    <property type="entry name" value="RCC1-like_dom"/>
</dbReference>